<accession>V7HY34</accession>
<dbReference type="PATRIC" id="fig|1392007.3.peg.1253"/>
<evidence type="ECO:0000256" key="3">
    <source>
        <dbReference type="ARBA" id="ARBA00023125"/>
    </source>
</evidence>
<dbReference type="InterPro" id="IPR009061">
    <property type="entry name" value="DNA-bd_dom_put_sf"/>
</dbReference>
<comment type="caution">
    <text evidence="6">The sequence shown here is derived from an EMBL/GenBank/DDBJ whole genome shotgun (WGS) entry which is preliminary data.</text>
</comment>
<name>V7HY34_9LACO</name>
<evidence type="ECO:0000313" key="7">
    <source>
        <dbReference type="Proteomes" id="UP000018559"/>
    </source>
</evidence>
<organism evidence="6 7">
    <name type="scientific">Ligilactobacillus equi DPC 6820</name>
    <dbReference type="NCBI Taxonomy" id="1392007"/>
    <lineage>
        <taxon>Bacteria</taxon>
        <taxon>Bacillati</taxon>
        <taxon>Bacillota</taxon>
        <taxon>Bacilli</taxon>
        <taxon>Lactobacillales</taxon>
        <taxon>Lactobacillaceae</taxon>
        <taxon>Ligilactobacillus</taxon>
    </lineage>
</organism>
<dbReference type="InterPro" id="IPR000551">
    <property type="entry name" value="MerR-type_HTH_dom"/>
</dbReference>
<dbReference type="InterPro" id="IPR047057">
    <property type="entry name" value="MerR_fam"/>
</dbReference>
<dbReference type="SUPFAM" id="SSF46955">
    <property type="entry name" value="Putative DNA-binding domain"/>
    <property type="match status" value="1"/>
</dbReference>
<dbReference type="GO" id="GO:0003700">
    <property type="term" value="F:DNA-binding transcription factor activity"/>
    <property type="evidence" value="ECO:0007669"/>
    <property type="project" value="InterPro"/>
</dbReference>
<evidence type="ECO:0000259" key="5">
    <source>
        <dbReference type="PROSITE" id="PS50937"/>
    </source>
</evidence>
<dbReference type="CDD" id="cd01105">
    <property type="entry name" value="HTH_GlnR-like"/>
    <property type="match status" value="1"/>
</dbReference>
<dbReference type="Proteomes" id="UP000018559">
    <property type="component" value="Unassembled WGS sequence"/>
</dbReference>
<protein>
    <submittedName>
        <fullName evidence="6">Transcriptional regulator, MerR family</fullName>
    </submittedName>
</protein>
<feature type="domain" description="HTH merR-type" evidence="5">
    <location>
        <begin position="24"/>
        <end position="94"/>
    </location>
</feature>
<dbReference type="Gene3D" id="1.10.1660.10">
    <property type="match status" value="1"/>
</dbReference>
<dbReference type="Pfam" id="PF13411">
    <property type="entry name" value="MerR_1"/>
    <property type="match status" value="1"/>
</dbReference>
<dbReference type="AlphaFoldDB" id="V7HY34"/>
<keyword evidence="1" id="KW-0678">Repressor</keyword>
<keyword evidence="2" id="KW-0805">Transcription regulation</keyword>
<keyword evidence="7" id="KW-1185">Reference proteome</keyword>
<gene>
    <name evidence="6" type="ORF">LEQ_0782c</name>
</gene>
<dbReference type="SMART" id="SM00422">
    <property type="entry name" value="HTH_MERR"/>
    <property type="match status" value="1"/>
</dbReference>
<dbReference type="PANTHER" id="PTHR30204:SF69">
    <property type="entry name" value="MERR-FAMILY TRANSCRIPTIONAL REGULATOR"/>
    <property type="match status" value="1"/>
</dbReference>
<keyword evidence="3" id="KW-0238">DNA-binding</keyword>
<sequence>MESMSKGDFILEKNPTFSIVENLNISIGDISDLTKVSPRQLRYWEEKGYIHPQKCSHESKQRKYSLYTLIKVFHVKQFLDEGFTLKVAVQKAEEKKQKRMAIGSFFKERAEVEVITLADQSYQIDFGLSDDGEYQVLGIVNQTGVSLKVLPRQEN</sequence>
<evidence type="ECO:0000313" key="6">
    <source>
        <dbReference type="EMBL" id="ETA73921.1"/>
    </source>
</evidence>
<evidence type="ECO:0000256" key="1">
    <source>
        <dbReference type="ARBA" id="ARBA00022491"/>
    </source>
</evidence>
<evidence type="ECO:0000256" key="4">
    <source>
        <dbReference type="ARBA" id="ARBA00023163"/>
    </source>
</evidence>
<evidence type="ECO:0000256" key="2">
    <source>
        <dbReference type="ARBA" id="ARBA00023015"/>
    </source>
</evidence>
<dbReference type="EMBL" id="AWWH01000138">
    <property type="protein sequence ID" value="ETA73921.1"/>
    <property type="molecule type" value="Genomic_DNA"/>
</dbReference>
<dbReference type="GO" id="GO:0003677">
    <property type="term" value="F:DNA binding"/>
    <property type="evidence" value="ECO:0007669"/>
    <property type="project" value="UniProtKB-KW"/>
</dbReference>
<dbReference type="PROSITE" id="PS50937">
    <property type="entry name" value="HTH_MERR_2"/>
    <property type="match status" value="1"/>
</dbReference>
<keyword evidence="4" id="KW-0804">Transcription</keyword>
<reference evidence="6 7" key="1">
    <citation type="journal article" date="2014" name="Genome Announc.">
        <title>The Genome of the Predominant Equine Lactobacillus Species, Lactobacillus equi, Is Reflective of Its Lifestyle Adaptations to an Herbivorous Host.</title>
        <authorList>
            <person name="O'Donnell M.M."/>
            <person name="Harris H.M."/>
            <person name="O'Toole P.W."/>
            <person name="Ross R.P."/>
        </authorList>
    </citation>
    <scope>NUCLEOTIDE SEQUENCE [LARGE SCALE GENOMIC DNA]</scope>
    <source>
        <strain evidence="6 7">DPC 6820</strain>
    </source>
</reference>
<proteinExistence type="predicted"/>
<dbReference type="PANTHER" id="PTHR30204">
    <property type="entry name" value="REDOX-CYCLING DRUG-SENSING TRANSCRIPTIONAL ACTIVATOR SOXR"/>
    <property type="match status" value="1"/>
</dbReference>